<organism evidence="8 9">
    <name type="scientific">Candidatus Collierbacteria bacterium CG22_combo_CG10-13_8_21_14_all_43_12</name>
    <dbReference type="NCBI Taxonomy" id="1974537"/>
    <lineage>
        <taxon>Bacteria</taxon>
        <taxon>Candidatus Collieribacteriota</taxon>
    </lineage>
</organism>
<dbReference type="InterPro" id="IPR003717">
    <property type="entry name" value="RecO"/>
</dbReference>
<dbReference type="EMBL" id="PCTR01000125">
    <property type="protein sequence ID" value="PIP85450.1"/>
    <property type="molecule type" value="Genomic_DNA"/>
</dbReference>
<dbReference type="Gene3D" id="1.20.1440.120">
    <property type="entry name" value="Recombination protein O, C-terminal domain"/>
    <property type="match status" value="1"/>
</dbReference>
<evidence type="ECO:0000256" key="1">
    <source>
        <dbReference type="ARBA" id="ARBA00007452"/>
    </source>
</evidence>
<dbReference type="PANTHER" id="PTHR33991:SF1">
    <property type="entry name" value="DNA REPAIR PROTEIN RECO"/>
    <property type="match status" value="1"/>
</dbReference>
<evidence type="ECO:0000313" key="8">
    <source>
        <dbReference type="EMBL" id="PIP85450.1"/>
    </source>
</evidence>
<comment type="caution">
    <text evidence="8">The sequence shown here is derived from an EMBL/GenBank/DDBJ whole genome shotgun (WGS) entry which is preliminary data.</text>
</comment>
<dbReference type="GO" id="GO:0006310">
    <property type="term" value="P:DNA recombination"/>
    <property type="evidence" value="ECO:0007669"/>
    <property type="project" value="UniProtKB-KW"/>
</dbReference>
<dbReference type="InterPro" id="IPR042242">
    <property type="entry name" value="RecO_C"/>
</dbReference>
<evidence type="ECO:0000259" key="7">
    <source>
        <dbReference type="Pfam" id="PF11967"/>
    </source>
</evidence>
<dbReference type="InterPro" id="IPR022572">
    <property type="entry name" value="DNA_rep/recomb_RecO_N"/>
</dbReference>
<name>A0A2H0DV39_9BACT</name>
<keyword evidence="3" id="KW-0227">DNA damage</keyword>
<dbReference type="Pfam" id="PF11967">
    <property type="entry name" value="RecO_N"/>
    <property type="match status" value="1"/>
</dbReference>
<dbReference type="Gene3D" id="2.40.50.140">
    <property type="entry name" value="Nucleic acid-binding proteins"/>
    <property type="match status" value="1"/>
</dbReference>
<dbReference type="GO" id="GO:0006302">
    <property type="term" value="P:double-strand break repair"/>
    <property type="evidence" value="ECO:0007669"/>
    <property type="project" value="TreeGrafter"/>
</dbReference>
<evidence type="ECO:0000256" key="3">
    <source>
        <dbReference type="ARBA" id="ARBA00022763"/>
    </source>
</evidence>
<evidence type="ECO:0000256" key="6">
    <source>
        <dbReference type="ARBA" id="ARBA00033409"/>
    </source>
</evidence>
<comment type="similarity">
    <text evidence="1">Belongs to the RecO family.</text>
</comment>
<dbReference type="SUPFAM" id="SSF50249">
    <property type="entry name" value="Nucleic acid-binding proteins"/>
    <property type="match status" value="1"/>
</dbReference>
<dbReference type="Proteomes" id="UP000231136">
    <property type="component" value="Unassembled WGS sequence"/>
</dbReference>
<dbReference type="NCBIfam" id="TIGR00613">
    <property type="entry name" value="reco"/>
    <property type="match status" value="1"/>
</dbReference>
<reference evidence="8 9" key="1">
    <citation type="submission" date="2017-09" db="EMBL/GenBank/DDBJ databases">
        <title>Depth-based differentiation of microbial function through sediment-hosted aquifers and enrichment of novel symbionts in the deep terrestrial subsurface.</title>
        <authorList>
            <person name="Probst A.J."/>
            <person name="Ladd B."/>
            <person name="Jarett J.K."/>
            <person name="Geller-Mcgrath D.E."/>
            <person name="Sieber C.M."/>
            <person name="Emerson J.B."/>
            <person name="Anantharaman K."/>
            <person name="Thomas B.C."/>
            <person name="Malmstrom R."/>
            <person name="Stieglmeier M."/>
            <person name="Klingl A."/>
            <person name="Woyke T."/>
            <person name="Ryan C.M."/>
            <person name="Banfield J.F."/>
        </authorList>
    </citation>
    <scope>NUCLEOTIDE SEQUENCE [LARGE SCALE GENOMIC DNA]</scope>
    <source>
        <strain evidence="8">CG22_combo_CG10-13_8_21_14_all_43_12</strain>
    </source>
</reference>
<accession>A0A2H0DV39</accession>
<evidence type="ECO:0000256" key="5">
    <source>
        <dbReference type="ARBA" id="ARBA00023204"/>
    </source>
</evidence>
<feature type="domain" description="DNA replication/recombination mediator RecO N-terminal" evidence="7">
    <location>
        <begin position="4"/>
        <end position="80"/>
    </location>
</feature>
<protein>
    <recommendedName>
        <fullName evidence="2">DNA repair protein RecO</fullName>
    </recommendedName>
    <alternativeName>
        <fullName evidence="6">Recombination protein O</fullName>
    </alternativeName>
</protein>
<keyword evidence="5" id="KW-0234">DNA repair</keyword>
<evidence type="ECO:0000313" key="9">
    <source>
        <dbReference type="Proteomes" id="UP000231136"/>
    </source>
</evidence>
<dbReference type="PANTHER" id="PTHR33991">
    <property type="entry name" value="DNA REPAIR PROTEIN RECO"/>
    <property type="match status" value="1"/>
</dbReference>
<proteinExistence type="inferred from homology"/>
<dbReference type="GO" id="GO:0043590">
    <property type="term" value="C:bacterial nucleoid"/>
    <property type="evidence" value="ECO:0007669"/>
    <property type="project" value="TreeGrafter"/>
</dbReference>
<evidence type="ECO:0000256" key="2">
    <source>
        <dbReference type="ARBA" id="ARBA00021310"/>
    </source>
</evidence>
<sequence length="179" mass="20419">MNVSYSDIGIIVRVVDSGEADKFISIISENHGLGIFMARGVRRPTSKKSSHLDLFNFIKFSVGRGDSPRFLHQVESISYFPGIKINYHKVGISLTIMEILTNTLPLDVEDKEIFLSLKSFLEGLEKAEGQRNVNDLSRRFGLFLLRHLGYPPPKFPEKDNLLSYFEVIMNRKIISKDLK</sequence>
<evidence type="ECO:0000256" key="4">
    <source>
        <dbReference type="ARBA" id="ARBA00023172"/>
    </source>
</evidence>
<keyword evidence="4" id="KW-0233">DNA recombination</keyword>
<gene>
    <name evidence="8" type="primary">recO</name>
    <name evidence="8" type="ORF">COW83_04190</name>
</gene>
<dbReference type="InterPro" id="IPR012340">
    <property type="entry name" value="NA-bd_OB-fold"/>
</dbReference>
<dbReference type="AlphaFoldDB" id="A0A2H0DV39"/>